<gene>
    <name evidence="1" type="ORF">EVAR_9825_1</name>
</gene>
<keyword evidence="2" id="KW-1185">Reference proteome</keyword>
<accession>A0A4C1U5U8</accession>
<reference evidence="1 2" key="1">
    <citation type="journal article" date="2019" name="Commun. Biol.">
        <title>The bagworm genome reveals a unique fibroin gene that provides high tensile strength.</title>
        <authorList>
            <person name="Kono N."/>
            <person name="Nakamura H."/>
            <person name="Ohtoshi R."/>
            <person name="Tomita M."/>
            <person name="Numata K."/>
            <person name="Arakawa K."/>
        </authorList>
    </citation>
    <scope>NUCLEOTIDE SEQUENCE [LARGE SCALE GENOMIC DNA]</scope>
</reference>
<proteinExistence type="predicted"/>
<sequence>MLRPTRQRRENEPAKPVRYHTLTKYRREIASSAVVFRPISEGSSGPFSPSSDILFLPKRLARHRTPANSPLVKVIAGLIVKIAWFKCGLRSIVFASLMRHCDLIFVFRSEVVFGPCTPSLVHCWIATANNSAAAAKSSLYLYKLNFAAADVN</sequence>
<comment type="caution">
    <text evidence="1">The sequence shown here is derived from an EMBL/GenBank/DDBJ whole genome shotgun (WGS) entry which is preliminary data.</text>
</comment>
<protein>
    <submittedName>
        <fullName evidence="1">Uncharacterized protein</fullName>
    </submittedName>
</protein>
<dbReference type="Proteomes" id="UP000299102">
    <property type="component" value="Unassembled WGS sequence"/>
</dbReference>
<evidence type="ECO:0000313" key="2">
    <source>
        <dbReference type="Proteomes" id="UP000299102"/>
    </source>
</evidence>
<name>A0A4C1U5U8_EUMVA</name>
<dbReference type="EMBL" id="BGZK01000130">
    <property type="protein sequence ID" value="GBP21640.1"/>
    <property type="molecule type" value="Genomic_DNA"/>
</dbReference>
<organism evidence="1 2">
    <name type="scientific">Eumeta variegata</name>
    <name type="common">Bagworm moth</name>
    <name type="synonym">Eumeta japonica</name>
    <dbReference type="NCBI Taxonomy" id="151549"/>
    <lineage>
        <taxon>Eukaryota</taxon>
        <taxon>Metazoa</taxon>
        <taxon>Ecdysozoa</taxon>
        <taxon>Arthropoda</taxon>
        <taxon>Hexapoda</taxon>
        <taxon>Insecta</taxon>
        <taxon>Pterygota</taxon>
        <taxon>Neoptera</taxon>
        <taxon>Endopterygota</taxon>
        <taxon>Lepidoptera</taxon>
        <taxon>Glossata</taxon>
        <taxon>Ditrysia</taxon>
        <taxon>Tineoidea</taxon>
        <taxon>Psychidae</taxon>
        <taxon>Oiketicinae</taxon>
        <taxon>Eumeta</taxon>
    </lineage>
</organism>
<dbReference type="AlphaFoldDB" id="A0A4C1U5U8"/>
<evidence type="ECO:0000313" key="1">
    <source>
        <dbReference type="EMBL" id="GBP21640.1"/>
    </source>
</evidence>